<gene>
    <name evidence="1" type="ORF">MNODULE_07740</name>
</gene>
<accession>A0A7X6DNW7</accession>
<proteinExistence type="predicted"/>
<dbReference type="RefSeq" id="WP_168058863.1">
    <property type="nucleotide sequence ID" value="NZ_VTOW01000001.1"/>
</dbReference>
<name>A0A7X6DNW7_9BACT</name>
<keyword evidence="2" id="KW-1185">Reference proteome</keyword>
<dbReference type="Proteomes" id="UP000534783">
    <property type="component" value="Unassembled WGS sequence"/>
</dbReference>
<sequence length="221" mass="25023">MGKNKPDKEVTNIDVEEIKSQSVDILANLGEVAIDSFLKEGPIKDIPIIGTMVNVMRSGKAIKDFIFMKKLEEFVFNGPNINSEKGQQFREKMERDPDFAKRTATHLIVILDRIDELEKIPIFAKIFGSYINGIIDQEQMRRFASVINRTLLADIIALKNLKINQQPLTRENFYGLEGVGLASVYHSITRPLEAEDVHGEIGELHFVINPTAVQLIKIVFE</sequence>
<comment type="caution">
    <text evidence="1">The sequence shown here is derived from an EMBL/GenBank/DDBJ whole genome shotgun (WGS) entry which is preliminary data.</text>
</comment>
<dbReference type="AlphaFoldDB" id="A0A7X6DNW7"/>
<evidence type="ECO:0000313" key="2">
    <source>
        <dbReference type="Proteomes" id="UP000534783"/>
    </source>
</evidence>
<organism evidence="1 2">
    <name type="scientific">Candidatus Manganitrophus noduliformans</name>
    <dbReference type="NCBI Taxonomy" id="2606439"/>
    <lineage>
        <taxon>Bacteria</taxon>
        <taxon>Pseudomonadati</taxon>
        <taxon>Nitrospirota</taxon>
        <taxon>Nitrospiria</taxon>
        <taxon>Candidatus Troglogloeales</taxon>
        <taxon>Candidatus Manganitrophaceae</taxon>
        <taxon>Candidatus Manganitrophus</taxon>
    </lineage>
</organism>
<evidence type="ECO:0000313" key="1">
    <source>
        <dbReference type="EMBL" id="NKE70625.1"/>
    </source>
</evidence>
<protein>
    <submittedName>
        <fullName evidence="1">Uncharacterized protein</fullName>
    </submittedName>
</protein>
<reference evidence="1 2" key="1">
    <citation type="journal article" date="2020" name="Nature">
        <title>Bacterial chemolithoautotrophy via manganese oxidation.</title>
        <authorList>
            <person name="Yu H."/>
            <person name="Leadbetter J.R."/>
        </authorList>
    </citation>
    <scope>NUCLEOTIDE SEQUENCE [LARGE SCALE GENOMIC DNA]</scope>
    <source>
        <strain evidence="1 2">Mn-1</strain>
    </source>
</reference>
<dbReference type="EMBL" id="VTOW01000001">
    <property type="protein sequence ID" value="NKE70625.1"/>
    <property type="molecule type" value="Genomic_DNA"/>
</dbReference>